<name>A0A7W8JUQ8_9DEIO</name>
<dbReference type="EMBL" id="JACHFL010000006">
    <property type="protein sequence ID" value="MBB5363545.1"/>
    <property type="molecule type" value="Genomic_DNA"/>
</dbReference>
<dbReference type="Proteomes" id="UP000552709">
    <property type="component" value="Unassembled WGS sequence"/>
</dbReference>
<sequence length="114" mass="12456">MMKLLTVKATLVCAHEIGRVGLEASQSLVYVEGQPLLVDDDPEGRPIRLCPNYGVGIKPCQRTLKVKQGYSALLRINGKRVALDSVRGLTDGTPPGVVEYLVRQPGQDLLEERS</sequence>
<dbReference type="AlphaFoldDB" id="A0A7W8JUQ8"/>
<reference evidence="1 2" key="1">
    <citation type="submission" date="2020-08" db="EMBL/GenBank/DDBJ databases">
        <title>Genomic Encyclopedia of Type Strains, Phase IV (KMG-IV): sequencing the most valuable type-strain genomes for metagenomic binning, comparative biology and taxonomic classification.</title>
        <authorList>
            <person name="Goeker M."/>
        </authorList>
    </citation>
    <scope>NUCLEOTIDE SEQUENCE [LARGE SCALE GENOMIC DNA]</scope>
    <source>
        <strain evidence="1 2">DSM 27939</strain>
    </source>
</reference>
<accession>A0A7W8JUQ8</accession>
<evidence type="ECO:0000313" key="2">
    <source>
        <dbReference type="Proteomes" id="UP000552709"/>
    </source>
</evidence>
<organism evidence="1 2">
    <name type="scientific">Deinococcus humi</name>
    <dbReference type="NCBI Taxonomy" id="662880"/>
    <lineage>
        <taxon>Bacteria</taxon>
        <taxon>Thermotogati</taxon>
        <taxon>Deinococcota</taxon>
        <taxon>Deinococci</taxon>
        <taxon>Deinococcales</taxon>
        <taxon>Deinococcaceae</taxon>
        <taxon>Deinococcus</taxon>
    </lineage>
</organism>
<gene>
    <name evidence="1" type="ORF">HNQ08_002651</name>
</gene>
<keyword evidence="2" id="KW-1185">Reference proteome</keyword>
<evidence type="ECO:0000313" key="1">
    <source>
        <dbReference type="EMBL" id="MBB5363545.1"/>
    </source>
</evidence>
<dbReference type="RefSeq" id="WP_221284178.1">
    <property type="nucleotide sequence ID" value="NZ_JACHFL010000006.1"/>
</dbReference>
<comment type="caution">
    <text evidence="1">The sequence shown here is derived from an EMBL/GenBank/DDBJ whole genome shotgun (WGS) entry which is preliminary data.</text>
</comment>
<protein>
    <submittedName>
        <fullName evidence="1">Uncharacterized protein</fullName>
    </submittedName>
</protein>
<proteinExistence type="predicted"/>